<evidence type="ECO:0000256" key="7">
    <source>
        <dbReference type="ARBA" id="ARBA00022729"/>
    </source>
</evidence>
<evidence type="ECO:0000256" key="2">
    <source>
        <dbReference type="ARBA" id="ARBA00022475"/>
    </source>
</evidence>
<dbReference type="GO" id="GO:0030246">
    <property type="term" value="F:carbohydrate binding"/>
    <property type="evidence" value="ECO:0007669"/>
    <property type="project" value="UniProtKB-KW"/>
</dbReference>
<proteinExistence type="inferred from homology"/>
<comment type="subcellular location">
    <subcellularLocation>
        <location evidence="1">Cell membrane</location>
        <topology evidence="1">Single-pass type I membrane protein</topology>
    </subcellularLocation>
</comment>
<gene>
    <name evidence="25" type="ORF">WN944_024486</name>
</gene>
<keyword evidence="14 21" id="KW-0472">Membrane</keyword>
<evidence type="ECO:0000256" key="3">
    <source>
        <dbReference type="ARBA" id="ARBA00022527"/>
    </source>
</evidence>
<keyword evidence="26" id="KW-1185">Reference proteome</keyword>
<keyword evidence="13 21" id="KW-1133">Transmembrane helix</keyword>
<keyword evidence="12 20" id="KW-0067">ATP-binding</keyword>
<dbReference type="GO" id="GO:0004674">
    <property type="term" value="F:protein serine/threonine kinase activity"/>
    <property type="evidence" value="ECO:0007669"/>
    <property type="project" value="UniProtKB-KW"/>
</dbReference>
<feature type="transmembrane region" description="Helical" evidence="21">
    <location>
        <begin position="7"/>
        <end position="28"/>
    </location>
</feature>
<evidence type="ECO:0000256" key="13">
    <source>
        <dbReference type="ARBA" id="ARBA00022989"/>
    </source>
</evidence>
<evidence type="ECO:0000256" key="15">
    <source>
        <dbReference type="ARBA" id="ARBA00023157"/>
    </source>
</evidence>
<dbReference type="Pfam" id="PF07714">
    <property type="entry name" value="PK_Tyr_Ser-Thr"/>
    <property type="match status" value="1"/>
</dbReference>
<feature type="domain" description="Protein kinase" evidence="22">
    <location>
        <begin position="499"/>
        <end position="774"/>
    </location>
</feature>
<dbReference type="SMART" id="SM00108">
    <property type="entry name" value="B_lectin"/>
    <property type="match status" value="1"/>
</dbReference>
<comment type="catalytic activity">
    <reaction evidence="18 20">
        <text>L-threonyl-[protein] + ATP = O-phospho-L-threonyl-[protein] + ADP + H(+)</text>
        <dbReference type="Rhea" id="RHEA:46608"/>
        <dbReference type="Rhea" id="RHEA-COMP:11060"/>
        <dbReference type="Rhea" id="RHEA-COMP:11605"/>
        <dbReference type="ChEBI" id="CHEBI:15378"/>
        <dbReference type="ChEBI" id="CHEBI:30013"/>
        <dbReference type="ChEBI" id="CHEBI:30616"/>
        <dbReference type="ChEBI" id="CHEBI:61977"/>
        <dbReference type="ChEBI" id="CHEBI:456216"/>
        <dbReference type="EC" id="2.7.11.1"/>
    </reaction>
</comment>
<feature type="domain" description="Apple" evidence="24">
    <location>
        <begin position="328"/>
        <end position="408"/>
    </location>
</feature>
<dbReference type="EC" id="2.7.11.1" evidence="20"/>
<dbReference type="PROSITE" id="PS50927">
    <property type="entry name" value="BULB_LECTIN"/>
    <property type="match status" value="2"/>
</dbReference>
<organism evidence="25 26">
    <name type="scientific">Citrus x changshan-huyou</name>
    <dbReference type="NCBI Taxonomy" id="2935761"/>
    <lineage>
        <taxon>Eukaryota</taxon>
        <taxon>Viridiplantae</taxon>
        <taxon>Streptophyta</taxon>
        <taxon>Embryophyta</taxon>
        <taxon>Tracheophyta</taxon>
        <taxon>Spermatophyta</taxon>
        <taxon>Magnoliopsida</taxon>
        <taxon>eudicotyledons</taxon>
        <taxon>Gunneridae</taxon>
        <taxon>Pentapetalae</taxon>
        <taxon>rosids</taxon>
        <taxon>malvids</taxon>
        <taxon>Sapindales</taxon>
        <taxon>Rutaceae</taxon>
        <taxon>Aurantioideae</taxon>
        <taxon>Citrus</taxon>
    </lineage>
</organism>
<evidence type="ECO:0000313" key="25">
    <source>
        <dbReference type="EMBL" id="KAK9181349.1"/>
    </source>
</evidence>
<dbReference type="PIRSF" id="PIRSF000641">
    <property type="entry name" value="SRK"/>
    <property type="match status" value="1"/>
</dbReference>
<keyword evidence="6 21" id="KW-0812">Transmembrane</keyword>
<comment type="catalytic activity">
    <reaction evidence="19 20">
        <text>L-seryl-[protein] + ATP = O-phospho-L-seryl-[protein] + ADP + H(+)</text>
        <dbReference type="Rhea" id="RHEA:17989"/>
        <dbReference type="Rhea" id="RHEA-COMP:9863"/>
        <dbReference type="Rhea" id="RHEA-COMP:11604"/>
        <dbReference type="ChEBI" id="CHEBI:15378"/>
        <dbReference type="ChEBI" id="CHEBI:29999"/>
        <dbReference type="ChEBI" id="CHEBI:30616"/>
        <dbReference type="ChEBI" id="CHEBI:83421"/>
        <dbReference type="ChEBI" id="CHEBI:456216"/>
        <dbReference type="EC" id="2.7.11.1"/>
    </reaction>
</comment>
<dbReference type="InterPro" id="IPR036426">
    <property type="entry name" value="Bulb-type_lectin_dom_sf"/>
</dbReference>
<feature type="domain" description="Bulb-type lectin" evidence="23">
    <location>
        <begin position="30"/>
        <end position="157"/>
    </location>
</feature>
<evidence type="ECO:0000256" key="17">
    <source>
        <dbReference type="ARBA" id="ARBA00023180"/>
    </source>
</evidence>
<dbReference type="Pfam" id="PF01453">
    <property type="entry name" value="B_lectin"/>
    <property type="match status" value="1"/>
</dbReference>
<dbReference type="InterPro" id="IPR001480">
    <property type="entry name" value="Bulb-type_lectin_dom"/>
</dbReference>
<dbReference type="GO" id="GO:0005524">
    <property type="term" value="F:ATP binding"/>
    <property type="evidence" value="ECO:0007669"/>
    <property type="project" value="UniProtKB-KW"/>
</dbReference>
<evidence type="ECO:0000256" key="4">
    <source>
        <dbReference type="ARBA" id="ARBA00022536"/>
    </source>
</evidence>
<dbReference type="FunFam" id="1.10.510.10:FF:000846">
    <property type="entry name" value="G-type lectin S-receptor-like serine/threonine-protein kinase SD3-1"/>
    <property type="match status" value="1"/>
</dbReference>
<dbReference type="InterPro" id="IPR024171">
    <property type="entry name" value="SRK-like_kinase"/>
</dbReference>
<name>A0AAP0LP03_9ROSI</name>
<dbReference type="SUPFAM" id="SSF51110">
    <property type="entry name" value="alpha-D-mannose-specific plant lectins"/>
    <property type="match status" value="2"/>
</dbReference>
<keyword evidence="11 20" id="KW-0418">Kinase</keyword>
<reference evidence="25 26" key="1">
    <citation type="submission" date="2024-05" db="EMBL/GenBank/DDBJ databases">
        <title>Haplotype-resolved chromosome-level genome assembly of Huyou (Citrus changshanensis).</title>
        <authorList>
            <person name="Miao C."/>
            <person name="Chen W."/>
            <person name="Wu Y."/>
            <person name="Wang L."/>
            <person name="Zhao S."/>
            <person name="Grierson D."/>
            <person name="Xu C."/>
            <person name="Chen K."/>
        </authorList>
    </citation>
    <scope>NUCLEOTIDE SEQUENCE [LARGE SCALE GENOMIC DNA]</scope>
    <source>
        <strain evidence="25">01-14</strain>
        <tissue evidence="25">Leaf</tissue>
    </source>
</reference>
<dbReference type="InterPro" id="IPR003609">
    <property type="entry name" value="Pan_app"/>
</dbReference>
<evidence type="ECO:0000256" key="19">
    <source>
        <dbReference type="ARBA" id="ARBA00048679"/>
    </source>
</evidence>
<evidence type="ECO:0000256" key="14">
    <source>
        <dbReference type="ARBA" id="ARBA00023136"/>
    </source>
</evidence>
<dbReference type="SMART" id="SM00473">
    <property type="entry name" value="PAN_AP"/>
    <property type="match status" value="1"/>
</dbReference>
<dbReference type="GO" id="GO:0005886">
    <property type="term" value="C:plasma membrane"/>
    <property type="evidence" value="ECO:0007669"/>
    <property type="project" value="UniProtKB-SubCell"/>
</dbReference>
<evidence type="ECO:0000259" key="23">
    <source>
        <dbReference type="PROSITE" id="PS50927"/>
    </source>
</evidence>
<accession>A0AAP0LP03</accession>
<evidence type="ECO:0000256" key="10">
    <source>
        <dbReference type="ARBA" id="ARBA00022741"/>
    </source>
</evidence>
<dbReference type="PANTHER" id="PTHR47974">
    <property type="entry name" value="OS07G0415500 PROTEIN"/>
    <property type="match status" value="1"/>
</dbReference>
<keyword evidence="15" id="KW-1015">Disulfide bond</keyword>
<evidence type="ECO:0000313" key="26">
    <source>
        <dbReference type="Proteomes" id="UP001428341"/>
    </source>
</evidence>
<dbReference type="Pfam" id="PF00954">
    <property type="entry name" value="S_locus_glycop"/>
    <property type="match status" value="1"/>
</dbReference>
<keyword evidence="10 20" id="KW-0547">Nucleotide-binding</keyword>
<evidence type="ECO:0000256" key="1">
    <source>
        <dbReference type="ARBA" id="ARBA00004251"/>
    </source>
</evidence>
<dbReference type="PROSITE" id="PS50011">
    <property type="entry name" value="PROTEIN_KINASE_DOM"/>
    <property type="match status" value="1"/>
</dbReference>
<keyword evidence="8" id="KW-0430">Lectin</keyword>
<dbReference type="FunFam" id="3.30.200.20:FF:000798">
    <property type="entry name" value="G-type lectin S-receptor-like serine/threonine-protein kinase SD3-1"/>
    <property type="match status" value="1"/>
</dbReference>
<protein>
    <recommendedName>
        <fullName evidence="20">Receptor-like serine/threonine-protein kinase</fullName>
        <ecNumber evidence="20">2.7.11.1</ecNumber>
    </recommendedName>
</protein>
<keyword evidence="3 20" id="KW-0723">Serine/threonine-protein kinase</keyword>
<dbReference type="InterPro" id="IPR000858">
    <property type="entry name" value="S_locus_glycoprot_dom"/>
</dbReference>
<dbReference type="InterPro" id="IPR001245">
    <property type="entry name" value="Ser-Thr/Tyr_kinase_cat_dom"/>
</dbReference>
<evidence type="ECO:0000256" key="16">
    <source>
        <dbReference type="ARBA" id="ARBA00023170"/>
    </source>
</evidence>
<dbReference type="AlphaFoldDB" id="A0AAP0LP03"/>
<dbReference type="PROSITE" id="PS50948">
    <property type="entry name" value="PAN"/>
    <property type="match status" value="1"/>
</dbReference>
<dbReference type="Gene3D" id="2.90.10.10">
    <property type="entry name" value="Bulb-type lectin domain"/>
    <property type="match status" value="2"/>
</dbReference>
<dbReference type="Proteomes" id="UP001428341">
    <property type="component" value="Unassembled WGS sequence"/>
</dbReference>
<dbReference type="Gene3D" id="1.10.510.10">
    <property type="entry name" value="Transferase(Phosphotransferase) domain 1"/>
    <property type="match status" value="2"/>
</dbReference>
<evidence type="ECO:0000259" key="24">
    <source>
        <dbReference type="PROSITE" id="PS50948"/>
    </source>
</evidence>
<evidence type="ECO:0000256" key="8">
    <source>
        <dbReference type="ARBA" id="ARBA00022734"/>
    </source>
</evidence>
<feature type="domain" description="Bulb-type lectin" evidence="23">
    <location>
        <begin position="160"/>
        <end position="278"/>
    </location>
</feature>
<evidence type="ECO:0000256" key="20">
    <source>
        <dbReference type="PIRNR" id="PIRNR000641"/>
    </source>
</evidence>
<feature type="transmembrane region" description="Helical" evidence="21">
    <location>
        <begin position="441"/>
        <end position="463"/>
    </location>
</feature>
<dbReference type="CDD" id="cd00028">
    <property type="entry name" value="B_lectin"/>
    <property type="match status" value="1"/>
</dbReference>
<dbReference type="GO" id="GO:0048544">
    <property type="term" value="P:recognition of pollen"/>
    <property type="evidence" value="ECO:0007669"/>
    <property type="project" value="InterPro"/>
</dbReference>
<comment type="caution">
    <text evidence="25">The sequence shown here is derived from an EMBL/GenBank/DDBJ whole genome shotgun (WGS) entry which is preliminary data.</text>
</comment>
<dbReference type="FunFam" id="2.90.10.10:FF:000016">
    <property type="entry name" value="G-type lectin S-receptor-like serine/threonine-protein kinase"/>
    <property type="match status" value="1"/>
</dbReference>
<keyword evidence="16" id="KW-0675">Receptor</keyword>
<evidence type="ECO:0000256" key="6">
    <source>
        <dbReference type="ARBA" id="ARBA00022692"/>
    </source>
</evidence>
<evidence type="ECO:0000256" key="11">
    <source>
        <dbReference type="ARBA" id="ARBA00022777"/>
    </source>
</evidence>
<dbReference type="EMBL" id="JBCGBO010000024">
    <property type="protein sequence ID" value="KAK9181349.1"/>
    <property type="molecule type" value="Genomic_DNA"/>
</dbReference>
<evidence type="ECO:0000259" key="22">
    <source>
        <dbReference type="PROSITE" id="PS50011"/>
    </source>
</evidence>
<comment type="similarity">
    <text evidence="20">Belongs to the protein kinase superfamily. Ser/Thr protein kinase family.</text>
</comment>
<dbReference type="InterPro" id="IPR011009">
    <property type="entry name" value="Kinase-like_dom_sf"/>
</dbReference>
<evidence type="ECO:0000256" key="9">
    <source>
        <dbReference type="ARBA" id="ARBA00022737"/>
    </source>
</evidence>
<dbReference type="Gene3D" id="3.30.200.20">
    <property type="entry name" value="Phosphorylase Kinase, domain 1"/>
    <property type="match status" value="1"/>
</dbReference>
<keyword evidence="7" id="KW-0732">Signal</keyword>
<evidence type="ECO:0000256" key="21">
    <source>
        <dbReference type="SAM" id="Phobius"/>
    </source>
</evidence>
<dbReference type="InterPro" id="IPR000719">
    <property type="entry name" value="Prot_kinase_dom"/>
</dbReference>
<evidence type="ECO:0000256" key="12">
    <source>
        <dbReference type="ARBA" id="ARBA00022840"/>
    </source>
</evidence>
<keyword evidence="4" id="KW-0245">EGF-like domain</keyword>
<evidence type="ECO:0000256" key="5">
    <source>
        <dbReference type="ARBA" id="ARBA00022679"/>
    </source>
</evidence>
<keyword evidence="2" id="KW-1003">Cell membrane</keyword>
<sequence>MLQQDTVFCGSLFMLCVSIGLLLFQVVVSEIPLGSKLSVVENDLWLSSNGDFALGFFNRSDQPNQFGIGIRFNSRSIPVDKQTVVWVAGADAAVGNSSRSFFQLTQNGELLLFDGSGGVPVWTTKTSQLSIASAVLRDDGNFVLLNDKKDIVWQSFDTPTDTLLPGQKLSVSEGLRATSRNPVSSYYTLYMSDLGQLELRWESSINYWKSGGPSHLNLSAVLTSNGTLQFLDQNLEPVWSVSGEDHHESVKFRFLRLDLDGNLRLYSWVEVSRSWRSVWQAVENQCNVFATCGERGVCVFNSSGSPDCKCPFKYNSASNSKCLLPNQCKSSSTWVELEHTLLYGMYPANDSISQSSLQRCKDMCLHDSLCMAVTFTNNRAAECRMITTQYVSGYSDPSISSASFVKKCPYSDPLAADFTFPMNSAPISPLRQSYRPCIPCLIGAASGAFVVFIVVHIWIGFWLHRKRKFLRRKAAVAFKGPDLKGLIMLSFCEIKEFSENFKYPIGPKMFKGMLPHIDNQPVAIKELDTTTEQRKFRGAVSKIGNIHHKNLTKLEGYCCEFSHRYLVYEFAQNGSIDRYIEDSKLFKRLTWKKRVDICTSVARALCYLHTECREFVSHGNLKCENVLLDENFEAKVTDFGLGIFHGAASVYGTSAGKDVEDFGKMVLILVNGSREVEDVCEWAYNEWMEGRPETIIDKRIVGGVDPEKLERVLRIAFWCLQNDERMRPSMGEVLNVLEGTLTVDPPPFPFACRRPVEEEDSYESSLESYSATEH</sequence>
<keyword evidence="5 20" id="KW-0808">Transferase</keyword>
<dbReference type="SUPFAM" id="SSF56112">
    <property type="entry name" value="Protein kinase-like (PK-like)"/>
    <property type="match status" value="1"/>
</dbReference>
<dbReference type="PANTHER" id="PTHR47974:SF13">
    <property type="entry name" value="G-TYPE LECTIN S-RECEPTOR-LIKE SERINE_THREONINE-PROTEIN KINASE SD3-1"/>
    <property type="match status" value="1"/>
</dbReference>
<keyword evidence="17" id="KW-0325">Glycoprotein</keyword>
<evidence type="ECO:0000256" key="18">
    <source>
        <dbReference type="ARBA" id="ARBA00047899"/>
    </source>
</evidence>
<keyword evidence="9" id="KW-0677">Repeat</keyword>